<accession>A0AA43QVK0</accession>
<protein>
    <submittedName>
        <fullName evidence="2">Uncharacterized protein</fullName>
    </submittedName>
</protein>
<dbReference type="Proteomes" id="UP001161017">
    <property type="component" value="Unassembled WGS sequence"/>
</dbReference>
<dbReference type="EMBL" id="JAPUFD010000026">
    <property type="protein sequence ID" value="MDI1493401.1"/>
    <property type="molecule type" value="Genomic_DNA"/>
</dbReference>
<keyword evidence="3" id="KW-1185">Reference proteome</keyword>
<feature type="compositionally biased region" description="Basic and acidic residues" evidence="1">
    <location>
        <begin position="140"/>
        <end position="156"/>
    </location>
</feature>
<feature type="region of interest" description="Disordered" evidence="1">
    <location>
        <begin position="1"/>
        <end position="184"/>
    </location>
</feature>
<dbReference type="AlphaFoldDB" id="A0AA43QVK0"/>
<proteinExistence type="predicted"/>
<name>A0AA43QVK0_9LECA</name>
<comment type="caution">
    <text evidence="2">The sequence shown here is derived from an EMBL/GenBank/DDBJ whole genome shotgun (WGS) entry which is preliminary data.</text>
</comment>
<feature type="compositionally biased region" description="Polar residues" evidence="1">
    <location>
        <begin position="1"/>
        <end position="11"/>
    </location>
</feature>
<feature type="compositionally biased region" description="Polar residues" evidence="1">
    <location>
        <begin position="43"/>
        <end position="55"/>
    </location>
</feature>
<evidence type="ECO:0000313" key="2">
    <source>
        <dbReference type="EMBL" id="MDI1493401.1"/>
    </source>
</evidence>
<evidence type="ECO:0000313" key="3">
    <source>
        <dbReference type="Proteomes" id="UP001161017"/>
    </source>
</evidence>
<feature type="compositionally biased region" description="Basic and acidic residues" evidence="1">
    <location>
        <begin position="115"/>
        <end position="125"/>
    </location>
</feature>
<evidence type="ECO:0000256" key="1">
    <source>
        <dbReference type="SAM" id="MobiDB-lite"/>
    </source>
</evidence>
<organism evidence="2 3">
    <name type="scientific">Ramalina farinacea</name>
    <dbReference type="NCBI Taxonomy" id="258253"/>
    <lineage>
        <taxon>Eukaryota</taxon>
        <taxon>Fungi</taxon>
        <taxon>Dikarya</taxon>
        <taxon>Ascomycota</taxon>
        <taxon>Pezizomycotina</taxon>
        <taxon>Lecanoromycetes</taxon>
        <taxon>OSLEUM clade</taxon>
        <taxon>Lecanoromycetidae</taxon>
        <taxon>Lecanorales</taxon>
        <taxon>Lecanorineae</taxon>
        <taxon>Ramalinaceae</taxon>
        <taxon>Ramalina</taxon>
    </lineage>
</organism>
<gene>
    <name evidence="2" type="ORF">OHK93_005190</name>
</gene>
<reference evidence="2" key="1">
    <citation type="journal article" date="2023" name="Genome Biol. Evol.">
        <title>First Whole Genome Sequence and Flow Cytometry Genome Size Data for the Lichen-Forming Fungus Ramalina farinacea (Ascomycota).</title>
        <authorList>
            <person name="Llewellyn T."/>
            <person name="Mian S."/>
            <person name="Hill R."/>
            <person name="Leitch I.J."/>
            <person name="Gaya E."/>
        </authorList>
    </citation>
    <scope>NUCLEOTIDE SEQUENCE</scope>
    <source>
        <strain evidence="2">LIQ254RAFAR</strain>
    </source>
</reference>
<sequence length="184" mass="19899">MSHPELSQGQERPQEPTYEEQAGPGRQHDLSQPLTDPYKPAGHSSQANSQTSRAESTAILDDPNACTSDHARDAHLMSGALLPPPGIKSLQQDNPDSDEPPSAPSTPPEGTWARDLYDELRRVQEEQANDETNGLPAIVARDHGREGRLFGDDQSEKGTGSKGSGGSSPEEDDDDDGLMFRMEL</sequence>